<dbReference type="GO" id="GO:0005737">
    <property type="term" value="C:cytoplasm"/>
    <property type="evidence" value="ECO:0007669"/>
    <property type="project" value="TreeGrafter"/>
</dbReference>
<name>W2I0S5_PHYNI</name>
<keyword evidence="5" id="KW-0963">Cytoplasm</keyword>
<feature type="region of interest" description="Disordered" evidence="9">
    <location>
        <begin position="164"/>
        <end position="196"/>
    </location>
</feature>
<keyword evidence="10" id="KW-0812">Transmembrane</keyword>
<dbReference type="VEuPathDB" id="FungiDB:PPTG_17927"/>
<feature type="compositionally biased region" description="Basic residues" evidence="9">
    <location>
        <begin position="166"/>
        <end position="176"/>
    </location>
</feature>
<evidence type="ECO:0000256" key="5">
    <source>
        <dbReference type="ARBA" id="ARBA00023212"/>
    </source>
</evidence>
<dbReference type="PROSITE" id="PS50157">
    <property type="entry name" value="ZINC_FINGER_C2H2_2"/>
    <property type="match status" value="1"/>
</dbReference>
<feature type="compositionally biased region" description="Basic and acidic residues" evidence="9">
    <location>
        <begin position="181"/>
        <end position="196"/>
    </location>
</feature>
<evidence type="ECO:0000256" key="6">
    <source>
        <dbReference type="ARBA" id="ARBA00023273"/>
    </source>
</evidence>
<proteinExistence type="inferred from homology"/>
<dbReference type="EMBL" id="KI676094">
    <property type="protein sequence ID" value="ETL26988.1"/>
    <property type="molecule type" value="Genomic_DNA"/>
</dbReference>
<keyword evidence="6" id="KW-0966">Cell projection</keyword>
<feature type="transmembrane region" description="Helical" evidence="10">
    <location>
        <begin position="53"/>
        <end position="74"/>
    </location>
</feature>
<evidence type="ECO:0000313" key="12">
    <source>
        <dbReference type="EMBL" id="ETL26988.1"/>
    </source>
</evidence>
<dbReference type="Pfam" id="PF13815">
    <property type="entry name" value="Dzip-like_N"/>
    <property type="match status" value="1"/>
</dbReference>
<feature type="domain" description="C2H2-type" evidence="11">
    <location>
        <begin position="431"/>
        <end position="459"/>
    </location>
</feature>
<evidence type="ECO:0000256" key="4">
    <source>
        <dbReference type="ARBA" id="ARBA00023054"/>
    </source>
</evidence>
<feature type="region of interest" description="Disordered" evidence="9">
    <location>
        <begin position="1210"/>
        <end position="1290"/>
    </location>
</feature>
<keyword evidence="10" id="KW-0472">Membrane</keyword>
<accession>W2I0S5</accession>
<sequence length="1320" mass="150492">MLFRLEYLVLIEYIESVIPTVYVIYLTIVYALPSAKYYPHTRNLTPEELRTNVGSIMMYASAEMLSLVWLHVVLKRRFGFSLLYQLAFVLETRVELVQGRLFVWIMPLLQITLVHFGMNLSVQVAANKYVNMGSYYMEDSSFYSGHDEYAGIFGPLRATSSSAFRSRGRLPPHRRGFSNSRHPESFSKLREGRRSTTREFNDRAKFLAKRKVKMSFGHLGGDSDGAEDLDNKENEPTSPTHGLQRQVWLPTRNFAFRQRAGKLDTRAIARLDLEKIAATTDIETIQRHLENLAFSDVTLDDVQHYSDAYFLKLFQIAQLTLEYLMHVQDSLVDHSEGLEKQCEQLVTECQQLETENGQHEAEIASLKREIRQKQRTMATLELMLLNASASNRINSSAKENAAQEANALVDELITNQAESAATEEGSIANAVSCVLCGKRFVSAEYLLRHQQRRHQDTKKKKKKKSSSSSSSDSDSKKKKKKKKPEKPAPLPKEILDALEEKNQLAKQLMALQDQVRVDQETRDRQRQQLENQQQQMSSKIEQYMEKLQTTLVDIEKKQEDTKQDLRQYTQEAITRLQVEIVNAELIRIQALKPSRAGKLENDDEEATKSDAKWSEKVEKLMDTFLRAQAQKQQEIDALEQESSKLWTKYNKLKKKQHRPEPTMRLTDLTALDAERFGVDRGEVVEPQQPAVNKSVARLEDKVIQTDEEDEGKREPKVETISEAIQTEAEPKVAPAAAVVVPPVRIEAIKSIVSPPPVVYPLATAKEKAPVIPFVHEENKSKAVDPRAKFQQAAHVIGKMALGFLTRRALAKTSNWRIMIEISSLEAALTAPELEYAHHHYDNRIHVQVEEAMTANDLRVVIAKTLSGKDEFEAEDEGTAEITATMTYHRVLLHHKQTGVELSGDMLIHELRNNIEVEIIPYHEVVAEQVGEVIETHAVVSNRIEDIRRASMELSVADLPTLQDENNLRDRNTNLARLVRLQALVRGFLAKKNVEFIKIDRLVDARLVRMRNTTSTDEKPLEPSWMSLDPVLAAEYDKIQRRLEQMLRAKLHREDASEDDLRFLPQEEYDKHSADLESEHKTLPTDVQRRIQLVTERLPPMATGEYRRRQAETKQGSKHRTTGAAKIHRAVQIEVVRKRLKRLVADNSSRKTKLVEKTITEETSIPELSVTAKLLLSSWLSPSRESGQTTTKSIGSFDPNEIDQLANAYEEGSSPVAVQRTEEKEQESPAVEMKEDKKEEEKSQPPLQLTPRMGPDDVEIASERKPYRRPGTPNFEVKTVADRGRSPRPDQEIHVISPFSKTPLISRRAAARRGTGFDNAR</sequence>
<keyword evidence="7" id="KW-0862">Zinc</keyword>
<feature type="transmembrane region" description="Helical" evidence="10">
    <location>
        <begin position="7"/>
        <end position="33"/>
    </location>
</feature>
<keyword evidence="7" id="KW-0479">Metal-binding</keyword>
<dbReference type="InterPro" id="IPR032714">
    <property type="entry name" value="DZIP1_N"/>
</dbReference>
<feature type="compositionally biased region" description="Basic and acidic residues" evidence="9">
    <location>
        <begin position="1278"/>
        <end position="1290"/>
    </location>
</feature>
<dbReference type="PROSITE" id="PS00028">
    <property type="entry name" value="ZINC_FINGER_C2H2_1"/>
    <property type="match status" value="1"/>
</dbReference>
<dbReference type="GO" id="GO:0005814">
    <property type="term" value="C:centriole"/>
    <property type="evidence" value="ECO:0007669"/>
    <property type="project" value="UniProtKB-SubCell"/>
</dbReference>
<evidence type="ECO:0000256" key="3">
    <source>
        <dbReference type="ARBA" id="ARBA00009131"/>
    </source>
</evidence>
<dbReference type="PANTHER" id="PTHR21502">
    <property type="entry name" value="ZINC FINGER PROTEIN DZIP1"/>
    <property type="match status" value="1"/>
</dbReference>
<dbReference type="GO" id="GO:0008270">
    <property type="term" value="F:zinc ion binding"/>
    <property type="evidence" value="ECO:0007669"/>
    <property type="project" value="UniProtKB-KW"/>
</dbReference>
<feature type="coiled-coil region" evidence="8">
    <location>
        <begin position="335"/>
        <end position="383"/>
    </location>
</feature>
<feature type="compositionally biased region" description="Basic residues" evidence="9">
    <location>
        <begin position="451"/>
        <end position="465"/>
    </location>
</feature>
<evidence type="ECO:0000259" key="11">
    <source>
        <dbReference type="PROSITE" id="PS50157"/>
    </source>
</evidence>
<evidence type="ECO:0000256" key="1">
    <source>
        <dbReference type="ARBA" id="ARBA00004114"/>
    </source>
</evidence>
<keyword evidence="4 8" id="KW-0175">Coiled coil</keyword>
<evidence type="ECO:0000256" key="7">
    <source>
        <dbReference type="PROSITE-ProRule" id="PRU00042"/>
    </source>
</evidence>
<comment type="similarity">
    <text evidence="3">Belongs to the DZIP C2H2-type zinc-finger protein family.</text>
</comment>
<keyword evidence="5" id="KW-0206">Cytoskeleton</keyword>
<reference evidence="12" key="1">
    <citation type="submission" date="2013-11" db="EMBL/GenBank/DDBJ databases">
        <title>The Genome Sequence of Phytophthora parasitica CJ05E6.</title>
        <authorList>
            <consortium name="The Broad Institute Genomics Platform"/>
            <person name="Russ C."/>
            <person name="Tyler B."/>
            <person name="Panabieres F."/>
            <person name="Shan W."/>
            <person name="Tripathy S."/>
            <person name="Grunwald N."/>
            <person name="Machado M."/>
            <person name="Johnson C.S."/>
            <person name="Arredondo F."/>
            <person name="Hong C."/>
            <person name="Coffey M."/>
            <person name="Young S.K."/>
            <person name="Zeng Q."/>
            <person name="Gargeya S."/>
            <person name="Fitzgerald M."/>
            <person name="Abouelleil A."/>
            <person name="Alvarado L."/>
            <person name="Chapman S.B."/>
            <person name="Gainer-Dewar J."/>
            <person name="Goldberg J."/>
            <person name="Griggs A."/>
            <person name="Gujja S."/>
            <person name="Hansen M."/>
            <person name="Howarth C."/>
            <person name="Imamovic A."/>
            <person name="Ireland A."/>
            <person name="Larimer J."/>
            <person name="McCowan C."/>
            <person name="Murphy C."/>
            <person name="Pearson M."/>
            <person name="Poon T.W."/>
            <person name="Priest M."/>
            <person name="Roberts A."/>
            <person name="Saif S."/>
            <person name="Shea T."/>
            <person name="Sykes S."/>
            <person name="Wortman J."/>
            <person name="Nusbaum C."/>
            <person name="Birren B."/>
        </authorList>
    </citation>
    <scope>NUCLEOTIDE SEQUENCE [LARGE SCALE GENOMIC DNA]</scope>
    <source>
        <strain evidence="12">CJ05E6</strain>
    </source>
</reference>
<evidence type="ECO:0000256" key="9">
    <source>
        <dbReference type="SAM" id="MobiDB-lite"/>
    </source>
</evidence>
<feature type="compositionally biased region" description="Basic and acidic residues" evidence="9">
    <location>
        <begin position="516"/>
        <end position="527"/>
    </location>
</feature>
<feature type="region of interest" description="Disordered" evidence="9">
    <location>
        <begin position="1105"/>
        <end position="1124"/>
    </location>
</feature>
<comment type="subcellular location">
    <subcellularLocation>
        <location evidence="2">Cytoplasm</location>
        <location evidence="2">Cytoskeleton</location>
        <location evidence="2">Cilium basal body</location>
    </subcellularLocation>
    <subcellularLocation>
        <location evidence="1">Cytoplasm</location>
        <location evidence="1">Cytoskeleton</location>
        <location evidence="1">Microtubule organizing center</location>
        <location evidence="1">Centrosome</location>
        <location evidence="1">Centriole</location>
    </subcellularLocation>
</comment>
<protein>
    <recommendedName>
        <fullName evidence="11">C2H2-type domain-containing protein</fullName>
    </recommendedName>
</protein>
<evidence type="ECO:0000256" key="10">
    <source>
        <dbReference type="SAM" id="Phobius"/>
    </source>
</evidence>
<keyword evidence="10" id="KW-1133">Transmembrane helix</keyword>
<feature type="region of interest" description="Disordered" evidence="9">
    <location>
        <begin position="218"/>
        <end position="244"/>
    </location>
</feature>
<keyword evidence="7" id="KW-0863">Zinc-finger</keyword>
<feature type="region of interest" description="Disordered" evidence="9">
    <location>
        <begin position="516"/>
        <end position="535"/>
    </location>
</feature>
<evidence type="ECO:0000256" key="8">
    <source>
        <dbReference type="SAM" id="Coils"/>
    </source>
</evidence>
<gene>
    <name evidence="12" type="ORF">L916_19410</name>
</gene>
<dbReference type="PANTHER" id="PTHR21502:SF3">
    <property type="entry name" value="CILIUM ASSEMBLY PROTEIN DZIP1L"/>
    <property type="match status" value="1"/>
</dbReference>
<dbReference type="PROSITE" id="PS50096">
    <property type="entry name" value="IQ"/>
    <property type="match status" value="1"/>
</dbReference>
<dbReference type="Proteomes" id="UP000053864">
    <property type="component" value="Unassembled WGS sequence"/>
</dbReference>
<feature type="region of interest" description="Disordered" evidence="9">
    <location>
        <begin position="451"/>
        <end position="492"/>
    </location>
</feature>
<dbReference type="InterPro" id="IPR013087">
    <property type="entry name" value="Znf_C2H2_type"/>
</dbReference>
<dbReference type="InterPro" id="IPR051241">
    <property type="entry name" value="DZIP_RILPL"/>
</dbReference>
<organism evidence="12">
    <name type="scientific">Phytophthora nicotianae</name>
    <name type="common">Potato buckeye rot agent</name>
    <name type="synonym">Phytophthora parasitica</name>
    <dbReference type="NCBI Taxonomy" id="4792"/>
    <lineage>
        <taxon>Eukaryota</taxon>
        <taxon>Sar</taxon>
        <taxon>Stramenopiles</taxon>
        <taxon>Oomycota</taxon>
        <taxon>Peronosporomycetes</taxon>
        <taxon>Peronosporales</taxon>
        <taxon>Peronosporaceae</taxon>
        <taxon>Phytophthora</taxon>
    </lineage>
</organism>
<feature type="compositionally biased region" description="Basic and acidic residues" evidence="9">
    <location>
        <begin position="1219"/>
        <end position="1242"/>
    </location>
</feature>
<evidence type="ECO:0000256" key="2">
    <source>
        <dbReference type="ARBA" id="ARBA00004120"/>
    </source>
</evidence>
<feature type="compositionally biased region" description="Basic residues" evidence="9">
    <location>
        <begin position="1115"/>
        <end position="1124"/>
    </location>
</feature>